<gene>
    <name evidence="1" type="ORF">QHT84_07720</name>
</gene>
<organism evidence="1 2">
    <name type="scientific">Flavobacterium sedimenticola</name>
    <dbReference type="NCBI Taxonomy" id="3043286"/>
    <lineage>
        <taxon>Bacteria</taxon>
        <taxon>Pseudomonadati</taxon>
        <taxon>Bacteroidota</taxon>
        <taxon>Flavobacteriia</taxon>
        <taxon>Flavobacteriales</taxon>
        <taxon>Flavobacteriaceae</taxon>
        <taxon>Flavobacterium</taxon>
    </lineage>
</organism>
<dbReference type="RefSeq" id="WP_283238982.1">
    <property type="nucleotide sequence ID" value="NZ_JASGBP010000003.1"/>
</dbReference>
<proteinExistence type="predicted"/>
<dbReference type="InterPro" id="IPR032581">
    <property type="entry name" value="DUF4917"/>
</dbReference>
<keyword evidence="2" id="KW-1185">Reference proteome</keyword>
<protein>
    <submittedName>
        <fullName evidence="1">DUF4917 family protein</fullName>
    </submittedName>
</protein>
<accession>A0ABT6XQF0</accession>
<sequence length="338" mass="39609">MLNEKELASNGIFSWELYKDKLNPDLLLGNGFTLQFSKSFAYKSLFKIFLDNCNEDLAKLIPEFETYNFEEIQKYMEYAKIINSSLNIECNQLNESLNVLKFGLIKTINSVHPKANEVDFTQLENIAKQLHNFNNIFTTNYDLFLYHIVMKSVDIKKAKTIKDYISYQDYFFGNYAPVGFKQLMDEQKETYKHIYYLHGALFLFKEDGNDIKLIKNNNEELIDLISFEINSDRFPTFITEGDSKLKLKSIKENFYLSFCLRKLKDANAPILIFGNSLSEFDKHIINALKENHNTLFYALYTKGKNEVELRNEKYNILSKFNGTKVEVTFIDSKTVFKL</sequence>
<dbReference type="EMBL" id="JASGBP010000003">
    <property type="protein sequence ID" value="MDI9257301.1"/>
    <property type="molecule type" value="Genomic_DNA"/>
</dbReference>
<evidence type="ECO:0000313" key="1">
    <source>
        <dbReference type="EMBL" id="MDI9257301.1"/>
    </source>
</evidence>
<reference evidence="1 2" key="1">
    <citation type="submission" date="2023-05" db="EMBL/GenBank/DDBJ databases">
        <title>Flavobacterium sedimenti sp. nov., isolated from the sediment.</title>
        <authorList>
            <person name="Wu N."/>
        </authorList>
    </citation>
    <scope>NUCLEOTIDE SEQUENCE [LARGE SCALE GENOMIC DNA]</scope>
    <source>
        <strain evidence="1 2">YZ-48</strain>
    </source>
</reference>
<dbReference type="Proteomes" id="UP001230035">
    <property type="component" value="Unassembled WGS sequence"/>
</dbReference>
<name>A0ABT6XQF0_9FLAO</name>
<evidence type="ECO:0000313" key="2">
    <source>
        <dbReference type="Proteomes" id="UP001230035"/>
    </source>
</evidence>
<dbReference type="Pfam" id="PF16263">
    <property type="entry name" value="DUF4917"/>
    <property type="match status" value="1"/>
</dbReference>
<comment type="caution">
    <text evidence="1">The sequence shown here is derived from an EMBL/GenBank/DDBJ whole genome shotgun (WGS) entry which is preliminary data.</text>
</comment>